<gene>
    <name evidence="1" type="ORF">RJ40_01510</name>
</gene>
<evidence type="ECO:0000313" key="1">
    <source>
        <dbReference type="EMBL" id="QSZ66267.1"/>
    </source>
</evidence>
<accession>A0A8A3S1A8</accession>
<dbReference type="GeneID" id="76422992"/>
<dbReference type="EMBL" id="CP036172">
    <property type="protein sequence ID" value="QSZ66267.1"/>
    <property type="molecule type" value="Genomic_DNA"/>
</dbReference>
<protein>
    <submittedName>
        <fullName evidence="1">Uncharacterized protein</fullName>
    </submittedName>
</protein>
<dbReference type="Proteomes" id="UP001042704">
    <property type="component" value="Chromosome"/>
</dbReference>
<organism evidence="1 2">
    <name type="scientific">Methanofollis aquaemaris</name>
    <dbReference type="NCBI Taxonomy" id="126734"/>
    <lineage>
        <taxon>Archaea</taxon>
        <taxon>Methanobacteriati</taxon>
        <taxon>Methanobacteriota</taxon>
        <taxon>Stenosarchaea group</taxon>
        <taxon>Methanomicrobia</taxon>
        <taxon>Methanomicrobiales</taxon>
        <taxon>Methanomicrobiaceae</taxon>
        <taxon>Methanofollis</taxon>
    </lineage>
</organism>
<dbReference type="RefSeq" id="WP_265581589.1">
    <property type="nucleotide sequence ID" value="NZ_CP036172.1"/>
</dbReference>
<dbReference type="AlphaFoldDB" id="A0A8A3S1A8"/>
<sequence length="549" mass="61796">MISTLLRVRVLEIEPNSLYEGESYDELVTVEMLDGTRLELISWFVKCPLSMLWKWVAVEIESSIDMGIEKIPEVVPRILTDTRGSSSFEVWGTLVHIGTMQNGIYEGSHGIVNSGPDAIMIDLPEKDQDHFHEGDHLHLQIGRGDLVSIHELTDPRSDAIQSDVDIGDLLEKGNGAPFALEFFIDEENLSPKNYLVDTSDIESIPWDAWLRQRGSFSLKIDDVPVFGGETDTSGDHFIETSLFSLLGRFVQSGLELLDGKTVTIWSGSLSCPHLVLKPCGRGLVQISVQESDAVVMQETAMPVRDYVEVVVDAVDRYLWQVLEIHPHVSRTPYPRVLADRRNEVMVRCSGQGILPGDGQILDYDALVDRAWRAYRPVLPPTPDGEVSHLSFGVTLTEGKTPENALSRFSLSVDGEVLFDDIFYEELFWATIFVEGPLFAVAECLEWKAFPIDLTTPGQRTITLTPGEDGTILFSLDNWYLPGTDARDIRFRLEDWIEELFAMVETYIALVGTSPLWIESSSMNYPLIPHLEECREKYRRYLEGRGGEHS</sequence>
<reference evidence="1" key="1">
    <citation type="journal article" date="2001" name="Int. J. Syst. Evol. Microbiol.">
        <title>Methanofollis aquaemaris sp. nov., a methanogen isolated from an aquaculture fish pond.</title>
        <authorList>
            <person name="Lai M.C."/>
            <person name="Chen S.C."/>
        </authorList>
    </citation>
    <scope>NUCLEOTIDE SEQUENCE</scope>
    <source>
        <strain evidence="1">N2F9704</strain>
    </source>
</reference>
<reference evidence="1" key="2">
    <citation type="submission" date="2019-02" db="EMBL/GenBank/DDBJ databases">
        <authorList>
            <person name="Chen S.-C."/>
            <person name="Chien H.-H."/>
            <person name="Lai M.-C."/>
        </authorList>
    </citation>
    <scope>NUCLEOTIDE SEQUENCE</scope>
    <source>
        <strain evidence="1">N2F9704</strain>
    </source>
</reference>
<proteinExistence type="predicted"/>
<dbReference type="KEGG" id="maqe:RJ40_01510"/>
<evidence type="ECO:0000313" key="2">
    <source>
        <dbReference type="Proteomes" id="UP001042704"/>
    </source>
</evidence>
<name>A0A8A3S1A8_9EURY</name>
<keyword evidence="2" id="KW-1185">Reference proteome</keyword>